<comment type="caution">
    <text evidence="11">Lacks conserved residue(s) required for the propagation of feature annotation.</text>
</comment>
<feature type="repeat" description="LDL-receptor class B" evidence="13">
    <location>
        <begin position="429"/>
        <end position="471"/>
    </location>
</feature>
<feature type="region of interest" description="Disordered" evidence="14">
    <location>
        <begin position="659"/>
        <end position="736"/>
    </location>
</feature>
<dbReference type="Gene3D" id="4.10.400.10">
    <property type="entry name" value="Low-density Lipoprotein Receptor"/>
    <property type="match status" value="5"/>
</dbReference>
<dbReference type="FunFam" id="4.10.400.10:FF:000138">
    <property type="entry name" value="Low-density lipoprotein receptor-related protein 8"/>
    <property type="match status" value="1"/>
</dbReference>
<keyword evidence="3 15" id="KW-0812">Transmembrane</keyword>
<organism evidence="18 19">
    <name type="scientific">Camelus ferus</name>
    <name type="common">Wild bactrian camel</name>
    <name type="synonym">Camelus bactrianus ferus</name>
    <dbReference type="NCBI Taxonomy" id="419612"/>
    <lineage>
        <taxon>Eukaryota</taxon>
        <taxon>Metazoa</taxon>
        <taxon>Chordata</taxon>
        <taxon>Craniata</taxon>
        <taxon>Vertebrata</taxon>
        <taxon>Euteleostomi</taxon>
        <taxon>Mammalia</taxon>
        <taxon>Eutheria</taxon>
        <taxon>Laurasiatheria</taxon>
        <taxon>Artiodactyla</taxon>
        <taxon>Tylopoda</taxon>
        <taxon>Camelidae</taxon>
        <taxon>Camelus</taxon>
    </lineage>
</organism>
<dbReference type="Pfam" id="PF14670">
    <property type="entry name" value="FXa_inhibition"/>
    <property type="match status" value="1"/>
</dbReference>
<dbReference type="FunFam" id="2.120.10.30:FF:000002">
    <property type="entry name" value="low-density lipoprotein receptor isoform X1"/>
    <property type="match status" value="1"/>
</dbReference>
<dbReference type="CDD" id="cd00054">
    <property type="entry name" value="EGF_CA"/>
    <property type="match status" value="1"/>
</dbReference>
<name>A0A8B8U7K7_CAMFR</name>
<dbReference type="FunFam" id="4.10.400.10:FF:000162">
    <property type="entry name" value="LDL receptor related protein 8"/>
    <property type="match status" value="1"/>
</dbReference>
<dbReference type="PROSITE" id="PS50068">
    <property type="entry name" value="LDLRA_2"/>
    <property type="match status" value="5"/>
</dbReference>
<dbReference type="PROSITE" id="PS01209">
    <property type="entry name" value="LDLRA_1"/>
    <property type="match status" value="4"/>
</dbReference>
<keyword evidence="4" id="KW-0677">Repeat</keyword>
<evidence type="ECO:0000256" key="7">
    <source>
        <dbReference type="ARBA" id="ARBA00023157"/>
    </source>
</evidence>
<feature type="repeat" description="LDL-receptor class B" evidence="13">
    <location>
        <begin position="382"/>
        <end position="428"/>
    </location>
</feature>
<dbReference type="InterPro" id="IPR049883">
    <property type="entry name" value="NOTCH1_EGF-like"/>
</dbReference>
<feature type="compositionally biased region" description="Polar residues" evidence="14">
    <location>
        <begin position="683"/>
        <end position="695"/>
    </location>
</feature>
<dbReference type="GO" id="GO:0006898">
    <property type="term" value="P:receptor-mediated endocytosis"/>
    <property type="evidence" value="ECO:0007669"/>
    <property type="project" value="TreeGrafter"/>
</dbReference>
<dbReference type="InterPro" id="IPR001881">
    <property type="entry name" value="EGF-like_Ca-bd_dom"/>
</dbReference>
<keyword evidence="19" id="KW-0449">Lipoprotein</keyword>
<dbReference type="PRINTS" id="PR00261">
    <property type="entry name" value="LDLRECEPTOR"/>
</dbReference>
<evidence type="ECO:0000256" key="6">
    <source>
        <dbReference type="ARBA" id="ARBA00023136"/>
    </source>
</evidence>
<evidence type="ECO:0000256" key="2">
    <source>
        <dbReference type="ARBA" id="ARBA00022583"/>
    </source>
</evidence>
<dbReference type="InterPro" id="IPR036055">
    <property type="entry name" value="LDL_receptor-like_sf"/>
</dbReference>
<dbReference type="GO" id="GO:0042562">
    <property type="term" value="F:hormone binding"/>
    <property type="evidence" value="ECO:0007669"/>
    <property type="project" value="TreeGrafter"/>
</dbReference>
<feature type="disulfide bond" evidence="12">
    <location>
        <begin position="61"/>
        <end position="76"/>
    </location>
</feature>
<feature type="transmembrane region" description="Helical" evidence="15">
    <location>
        <begin position="744"/>
        <end position="767"/>
    </location>
</feature>
<evidence type="ECO:0000313" key="18">
    <source>
        <dbReference type="Proteomes" id="UP000694856"/>
    </source>
</evidence>
<feature type="compositionally biased region" description="Low complexity" evidence="14">
    <location>
        <begin position="696"/>
        <end position="725"/>
    </location>
</feature>
<dbReference type="InterPro" id="IPR051221">
    <property type="entry name" value="LDLR-related"/>
</dbReference>
<evidence type="ECO:0000256" key="1">
    <source>
        <dbReference type="ARBA" id="ARBA00022536"/>
    </source>
</evidence>
<evidence type="ECO:0000256" key="15">
    <source>
        <dbReference type="SAM" id="Phobius"/>
    </source>
</evidence>
<dbReference type="InterPro" id="IPR000742">
    <property type="entry name" value="EGF"/>
</dbReference>
<proteinExistence type="predicted"/>
<feature type="disulfide bond" evidence="12">
    <location>
        <begin position="42"/>
        <end position="54"/>
    </location>
</feature>
<evidence type="ECO:0000256" key="13">
    <source>
        <dbReference type="PROSITE-ProRule" id="PRU00461"/>
    </source>
</evidence>
<dbReference type="PROSITE" id="PS00010">
    <property type="entry name" value="ASX_HYDROXYL"/>
    <property type="match status" value="2"/>
</dbReference>
<keyword evidence="7 11" id="KW-1015">Disulfide bond</keyword>
<feature type="disulfide bond" evidence="12">
    <location>
        <begin position="184"/>
        <end position="199"/>
    </location>
</feature>
<dbReference type="SMART" id="SM00192">
    <property type="entry name" value="LDLa"/>
    <property type="match status" value="5"/>
</dbReference>
<dbReference type="RefSeq" id="XP_032350200.1">
    <property type="nucleotide sequence ID" value="XM_032494309.1"/>
</dbReference>
<keyword evidence="9" id="KW-0325">Glycoprotein</keyword>
<evidence type="ECO:0000313" key="19">
    <source>
        <dbReference type="RefSeq" id="XP_032350200.1"/>
    </source>
</evidence>
<keyword evidence="18" id="KW-1185">Reference proteome</keyword>
<feature type="chain" id="PRO_5034138850" evidence="16">
    <location>
        <begin position="29"/>
        <end position="882"/>
    </location>
</feature>
<dbReference type="FunFam" id="2.10.25.10:FF:000052">
    <property type="entry name" value="low-density lipoprotein receptor isoform X1"/>
    <property type="match status" value="1"/>
</dbReference>
<dbReference type="GO" id="GO:0005509">
    <property type="term" value="F:calcium ion binding"/>
    <property type="evidence" value="ECO:0007669"/>
    <property type="project" value="InterPro"/>
</dbReference>
<dbReference type="GO" id="GO:0043235">
    <property type="term" value="C:receptor complex"/>
    <property type="evidence" value="ECO:0007669"/>
    <property type="project" value="TreeGrafter"/>
</dbReference>
<feature type="disulfide bond" evidence="12">
    <location>
        <begin position="49"/>
        <end position="67"/>
    </location>
</feature>
<feature type="compositionally biased region" description="Low complexity" evidence="14">
    <location>
        <begin position="660"/>
        <end position="679"/>
    </location>
</feature>
<dbReference type="Pfam" id="PF07645">
    <property type="entry name" value="EGF_CA"/>
    <property type="match status" value="1"/>
</dbReference>
<evidence type="ECO:0000256" key="3">
    <source>
        <dbReference type="ARBA" id="ARBA00022692"/>
    </source>
</evidence>
<evidence type="ECO:0000259" key="17">
    <source>
        <dbReference type="PROSITE" id="PS50026"/>
    </source>
</evidence>
<evidence type="ECO:0000256" key="14">
    <source>
        <dbReference type="SAM" id="MobiDB-lite"/>
    </source>
</evidence>
<feature type="disulfide bond" evidence="12">
    <location>
        <begin position="88"/>
        <end position="106"/>
    </location>
</feature>
<dbReference type="GO" id="GO:0012505">
    <property type="term" value="C:endomembrane system"/>
    <property type="evidence" value="ECO:0007669"/>
    <property type="project" value="UniProtKB-SubCell"/>
</dbReference>
<dbReference type="Gene3D" id="2.10.25.10">
    <property type="entry name" value="Laminin"/>
    <property type="match status" value="3"/>
</dbReference>
<dbReference type="InterPro" id="IPR018097">
    <property type="entry name" value="EGF_Ca-bd_CS"/>
</dbReference>
<keyword evidence="1 11" id="KW-0245">EGF-like domain</keyword>
<feature type="disulfide bond" evidence="12">
    <location>
        <begin position="172"/>
        <end position="190"/>
    </location>
</feature>
<dbReference type="SMART" id="SM00181">
    <property type="entry name" value="EGF"/>
    <property type="match status" value="4"/>
</dbReference>
<feature type="disulfide bond" evidence="11">
    <location>
        <begin position="300"/>
        <end position="310"/>
    </location>
</feature>
<evidence type="ECO:0000256" key="11">
    <source>
        <dbReference type="PROSITE-ProRule" id="PRU00076"/>
    </source>
</evidence>
<dbReference type="Gene3D" id="2.120.10.30">
    <property type="entry name" value="TolB, C-terminal domain"/>
    <property type="match status" value="1"/>
</dbReference>
<dbReference type="GO" id="GO:0016324">
    <property type="term" value="C:apical plasma membrane"/>
    <property type="evidence" value="ECO:0007669"/>
    <property type="project" value="TreeGrafter"/>
</dbReference>
<dbReference type="PANTHER" id="PTHR22722">
    <property type="entry name" value="LOW-DENSITY LIPOPROTEIN RECEPTOR-RELATED PROTEIN 2-RELATED"/>
    <property type="match status" value="1"/>
</dbReference>
<dbReference type="Pfam" id="PF00057">
    <property type="entry name" value="Ldl_recept_a"/>
    <property type="match status" value="5"/>
</dbReference>
<keyword evidence="6 15" id="KW-0472">Membrane</keyword>
<dbReference type="SMART" id="SM00179">
    <property type="entry name" value="EGF_CA"/>
    <property type="match status" value="2"/>
</dbReference>
<gene>
    <name evidence="19" type="primary">LRP8</name>
</gene>
<keyword evidence="5 15" id="KW-1133">Transmembrane helix</keyword>
<dbReference type="CTD" id="7804"/>
<dbReference type="SUPFAM" id="SSF63825">
    <property type="entry name" value="YWTD domain"/>
    <property type="match status" value="1"/>
</dbReference>
<feature type="repeat" description="LDL-receptor class B" evidence="13">
    <location>
        <begin position="516"/>
        <end position="560"/>
    </location>
</feature>
<feature type="domain" description="EGF-like" evidence="17">
    <location>
        <begin position="296"/>
        <end position="335"/>
    </location>
</feature>
<dbReference type="PROSITE" id="PS01187">
    <property type="entry name" value="EGF_CA"/>
    <property type="match status" value="1"/>
</dbReference>
<dbReference type="Proteomes" id="UP000694856">
    <property type="component" value="Chromosome 13"/>
</dbReference>
<dbReference type="SMART" id="SM00135">
    <property type="entry name" value="LY"/>
    <property type="match status" value="5"/>
</dbReference>
<feature type="repeat" description="LDL-receptor class B" evidence="13">
    <location>
        <begin position="472"/>
        <end position="515"/>
    </location>
</feature>
<dbReference type="AlphaFoldDB" id="A0A8B8U7K7"/>
<feature type="signal peptide" evidence="16">
    <location>
        <begin position="1"/>
        <end position="28"/>
    </location>
</feature>
<sequence length="882" mass="97648">MGCPERGALRPLALLLLLLLRLQHLAAAADPLRDGQGPVKECEEDQFRCRNERCIPSVWRCDEDNDCSDNSDEDDCPKKTCADSDFTCDNGHCIHEQWKCDGEEECPDGSDESEATCTKQVCPAEKLSCGPTSHKCVPASWRCDGEKDCESGADEAGCVTPLGTCRGDEFQCGDGTCVPAIKRCNQEQDCPDRSDEAGCLQESTCEGPRRFQCKSGECVDGGKVCDAQRDCRDWSDEPLKECVLPTSWGNRRRPRGLNECLHNNGGCSHICTDLKIGFECACPAGYQLLDQKTCGDIDECEDPDACSQICVNYKGYFKCECHPGYEMDTLTKNCKAVAGRSPSLIFTNRHEVRRIDLVKRDYSRLIPMLKNVVALDVEVATNRIYWCDLSYRKIYSAYMDKASDPAEQEVLIDEQLHSPEGLAVDWVHKHIYWTDSGNKTISVATVDGGRRRTLFSRDLSEPRAIAVDPLRGFMYWSDWGYQAKIEKSGLNGVDRQTLVSDGIEWPNGITLDLLNQRLYWVDSKLHQLSSTDFSGGNRKMLISSPDFLSHPFGIAVFEDKVFWTDLENEAIFSANRLNGLEISVLAENLNNPHDIVIFHELKQPRAADACELSAQPKGGCEYLCLPAPQISSHSPKYTCACPDTMWLGPDMKRCYRAPQSTSTTTLASTTTRTVADTRAPGTTVHSTTYQNHSTETPSLAAAVPSSVSVPRAPSTSPSAPSPATSNHSQHYGNEGGRMGSTVTAAVIGIVVPMAVIALLCMSGYLIWRNWKRKNTKSMNFDNPVYRKTTEEEDEDELHIGRSAQIGHVYPAAISSFDHPLWAEPCLGETRELEDPAPALKELFVLPGEPRSQLHQLPKNPLSELPVVKCKRVALSLEDDGLP</sequence>
<accession>A0A8B8U7K7</accession>
<dbReference type="InterPro" id="IPR023415">
    <property type="entry name" value="LDLR_class-A_CS"/>
</dbReference>
<dbReference type="SUPFAM" id="SSF57196">
    <property type="entry name" value="EGF/Laminin"/>
    <property type="match status" value="3"/>
</dbReference>
<dbReference type="InterPro" id="IPR011042">
    <property type="entry name" value="6-blade_b-propeller_TolB-like"/>
</dbReference>
<evidence type="ECO:0000256" key="5">
    <source>
        <dbReference type="ARBA" id="ARBA00022989"/>
    </source>
</evidence>
<comment type="subcellular location">
    <subcellularLocation>
        <location evidence="10">Endomembrane system</location>
        <topology evidence="10">Single-pass type I membrane protein</topology>
    </subcellularLocation>
</comment>
<dbReference type="InterPro" id="IPR002172">
    <property type="entry name" value="LDrepeatLR_classA_rpt"/>
</dbReference>
<dbReference type="FunFam" id="2.10.25.10:FF:000009">
    <property type="entry name" value="Low-density lipoprotein receptor isoform 1"/>
    <property type="match status" value="1"/>
</dbReference>
<evidence type="ECO:0000256" key="9">
    <source>
        <dbReference type="ARBA" id="ARBA00023180"/>
    </source>
</evidence>
<feature type="disulfide bond" evidence="12">
    <location>
        <begin position="81"/>
        <end position="93"/>
    </location>
</feature>
<keyword evidence="2" id="KW-0254">Endocytosis</keyword>
<evidence type="ECO:0000256" key="16">
    <source>
        <dbReference type="SAM" id="SignalP"/>
    </source>
</evidence>
<dbReference type="Pfam" id="PF00058">
    <property type="entry name" value="Ldl_recept_b"/>
    <property type="match status" value="5"/>
</dbReference>
<evidence type="ECO:0000256" key="4">
    <source>
        <dbReference type="ARBA" id="ARBA00022737"/>
    </source>
</evidence>
<feature type="disulfide bond" evidence="12">
    <location>
        <begin position="165"/>
        <end position="177"/>
    </location>
</feature>
<keyword evidence="8 19" id="KW-0675">Receptor</keyword>
<feature type="disulfide bond" evidence="12">
    <location>
        <begin position="213"/>
        <end position="231"/>
    </location>
</feature>
<dbReference type="PANTHER" id="PTHR22722:SF15">
    <property type="entry name" value="LOW-DENSITY LIPOPROTEIN RECEPTOR-RELATED"/>
    <property type="match status" value="1"/>
</dbReference>
<dbReference type="PROSITE" id="PS01186">
    <property type="entry name" value="EGF_2"/>
    <property type="match status" value="2"/>
</dbReference>
<dbReference type="InterPro" id="IPR000152">
    <property type="entry name" value="EGF-type_Asp/Asn_hydroxyl_site"/>
</dbReference>
<dbReference type="CDD" id="cd00112">
    <property type="entry name" value="LDLa"/>
    <property type="match status" value="5"/>
</dbReference>
<protein>
    <submittedName>
        <fullName evidence="19">Low-density lipoprotein receptor-related protein 8 isoform X7</fullName>
    </submittedName>
</protein>
<keyword evidence="16" id="KW-0732">Signal</keyword>
<dbReference type="InterPro" id="IPR000033">
    <property type="entry name" value="LDLR_classB_rpt"/>
</dbReference>
<evidence type="ECO:0000256" key="10">
    <source>
        <dbReference type="ARBA" id="ARBA00046288"/>
    </source>
</evidence>
<feature type="disulfide bond" evidence="12">
    <location>
        <begin position="143"/>
        <end position="158"/>
    </location>
</feature>
<dbReference type="PROSITE" id="PS50026">
    <property type="entry name" value="EGF_3"/>
    <property type="match status" value="1"/>
</dbReference>
<dbReference type="SUPFAM" id="SSF57424">
    <property type="entry name" value="LDL receptor-like module"/>
    <property type="match status" value="5"/>
</dbReference>
<evidence type="ECO:0000256" key="12">
    <source>
        <dbReference type="PROSITE-ProRule" id="PRU00124"/>
    </source>
</evidence>
<dbReference type="GeneID" id="102523058"/>
<evidence type="ECO:0000256" key="8">
    <source>
        <dbReference type="ARBA" id="ARBA00023170"/>
    </source>
</evidence>
<reference evidence="19" key="1">
    <citation type="submission" date="2025-08" db="UniProtKB">
        <authorList>
            <consortium name="RefSeq"/>
        </authorList>
    </citation>
    <scope>IDENTIFICATION</scope>
    <source>
        <tissue evidence="19">Ear skin</tissue>
    </source>
</reference>
<dbReference type="PROSITE" id="PS51120">
    <property type="entry name" value="LDLRB"/>
    <property type="match status" value="4"/>
</dbReference>